<keyword evidence="7" id="KW-1005">Bacterial flagellum biogenesis</keyword>
<keyword evidence="12" id="KW-1185">Reference proteome</keyword>
<dbReference type="GO" id="GO:0005829">
    <property type="term" value="C:cytosol"/>
    <property type="evidence" value="ECO:0007669"/>
    <property type="project" value="TreeGrafter"/>
</dbReference>
<keyword evidence="11" id="KW-0282">Flagellum</keyword>
<comment type="subcellular location">
    <subcellularLocation>
        <location evidence="2">Cytoplasm</location>
    </subcellularLocation>
</comment>
<evidence type="ECO:0000256" key="6">
    <source>
        <dbReference type="ARBA" id="ARBA00022490"/>
    </source>
</evidence>
<dbReference type="PRINTS" id="PR01003">
    <property type="entry name" value="FLGFLIH"/>
</dbReference>
<dbReference type="InterPro" id="IPR051472">
    <property type="entry name" value="T3SS_Stator/FliH"/>
</dbReference>
<sequence length="237" mass="26227">MPTSKTQWHAWRPENLLDDALSSEPELRTAVPASDPASEAALQMELSRLRKQAEQKGFAQGQTRGVEEGTKLGYAKGFEEGREEGIEKGKAEYRQLQQAQAQEFAQLVDNVKITLDSLDSVMPARLVQVALMAARSLLGESVVSTTTNAWLLTRIQQLLQEDTKQLGQVKLWISPEASASVQEQLGEVLHARGWELCTDAQMLPGGCRLTTDGGELDATTETRWNELCILSREDFSL</sequence>
<dbReference type="GO" id="GO:0044781">
    <property type="term" value="P:bacterial-type flagellum organization"/>
    <property type="evidence" value="ECO:0007669"/>
    <property type="project" value="UniProtKB-KW"/>
</dbReference>
<protein>
    <recommendedName>
        <fullName evidence="4">Flagellar assembly protein FliH</fullName>
    </recommendedName>
</protein>
<dbReference type="AlphaFoldDB" id="A0A807LG07"/>
<dbReference type="GO" id="GO:0009288">
    <property type="term" value="C:bacterial-type flagellum"/>
    <property type="evidence" value="ECO:0007669"/>
    <property type="project" value="InterPro"/>
</dbReference>
<evidence type="ECO:0000256" key="3">
    <source>
        <dbReference type="ARBA" id="ARBA00006602"/>
    </source>
</evidence>
<keyword evidence="6" id="KW-0963">Cytoplasm</keyword>
<evidence type="ECO:0000313" key="12">
    <source>
        <dbReference type="Proteomes" id="UP000187148"/>
    </source>
</evidence>
<keyword evidence="11" id="KW-0969">Cilium</keyword>
<feature type="domain" description="Flagellar assembly protein FliH/Type III secretion system HrpE" evidence="10">
    <location>
        <begin position="99"/>
        <end position="227"/>
    </location>
</feature>
<dbReference type="RefSeq" id="WP_076769083.1">
    <property type="nucleotide sequence ID" value="NZ_CP019445.1"/>
</dbReference>
<dbReference type="InterPro" id="IPR018035">
    <property type="entry name" value="Flagellar_FliH/T3SS_HrpE"/>
</dbReference>
<evidence type="ECO:0000256" key="4">
    <source>
        <dbReference type="ARBA" id="ARBA00016507"/>
    </source>
</evidence>
<dbReference type="GO" id="GO:0003774">
    <property type="term" value="F:cytoskeletal motor activity"/>
    <property type="evidence" value="ECO:0007669"/>
    <property type="project" value="InterPro"/>
</dbReference>
<evidence type="ECO:0000313" key="11">
    <source>
        <dbReference type="EMBL" id="APZ04405.1"/>
    </source>
</evidence>
<keyword evidence="9" id="KW-1006">Bacterial flagellum protein export</keyword>
<comment type="function">
    <text evidence="1">Needed for flagellar regrowth and assembly.</text>
</comment>
<keyword evidence="8" id="KW-0653">Protein transport</keyword>
<reference evidence="11 12" key="1">
    <citation type="submission" date="2017-01" db="EMBL/GenBank/DDBJ databases">
        <authorList>
            <person name="Cao J.-M."/>
        </authorList>
    </citation>
    <scope>NUCLEOTIDE SEQUENCE [LARGE SCALE GENOMIC DNA]</scope>
    <source>
        <strain evidence="11 12">888-76</strain>
    </source>
</reference>
<keyword evidence="5" id="KW-0813">Transport</keyword>
<dbReference type="KEGG" id="kco:BWI95_04695"/>
<evidence type="ECO:0000259" key="10">
    <source>
        <dbReference type="Pfam" id="PF02108"/>
    </source>
</evidence>
<evidence type="ECO:0000256" key="1">
    <source>
        <dbReference type="ARBA" id="ARBA00003041"/>
    </source>
</evidence>
<dbReference type="GO" id="GO:0015031">
    <property type="term" value="P:protein transport"/>
    <property type="evidence" value="ECO:0007669"/>
    <property type="project" value="UniProtKB-KW"/>
</dbReference>
<name>A0A807LG07_9ENTR</name>
<evidence type="ECO:0000256" key="8">
    <source>
        <dbReference type="ARBA" id="ARBA00022927"/>
    </source>
</evidence>
<dbReference type="PANTHER" id="PTHR34982:SF1">
    <property type="entry name" value="FLAGELLAR ASSEMBLY PROTEIN FLIH"/>
    <property type="match status" value="1"/>
</dbReference>
<dbReference type="Proteomes" id="UP000187148">
    <property type="component" value="Chromosome"/>
</dbReference>
<evidence type="ECO:0000256" key="9">
    <source>
        <dbReference type="ARBA" id="ARBA00023225"/>
    </source>
</evidence>
<dbReference type="Pfam" id="PF02108">
    <property type="entry name" value="FliH"/>
    <property type="match status" value="1"/>
</dbReference>
<dbReference type="EMBL" id="CP019445">
    <property type="protein sequence ID" value="APZ04405.1"/>
    <property type="molecule type" value="Genomic_DNA"/>
</dbReference>
<dbReference type="InterPro" id="IPR000563">
    <property type="entry name" value="Flag_FliH"/>
</dbReference>
<evidence type="ECO:0000256" key="5">
    <source>
        <dbReference type="ARBA" id="ARBA00022448"/>
    </source>
</evidence>
<accession>A0A807LG07</accession>
<evidence type="ECO:0000256" key="2">
    <source>
        <dbReference type="ARBA" id="ARBA00004496"/>
    </source>
</evidence>
<dbReference type="GO" id="GO:0071973">
    <property type="term" value="P:bacterial-type flagellum-dependent cell motility"/>
    <property type="evidence" value="ECO:0007669"/>
    <property type="project" value="InterPro"/>
</dbReference>
<organism evidence="11 12">
    <name type="scientific">Kosakonia cowanii JCM 10956 = DSM 18146</name>
    <dbReference type="NCBI Taxonomy" id="1300165"/>
    <lineage>
        <taxon>Bacteria</taxon>
        <taxon>Pseudomonadati</taxon>
        <taxon>Pseudomonadota</taxon>
        <taxon>Gammaproteobacteria</taxon>
        <taxon>Enterobacterales</taxon>
        <taxon>Enterobacteriaceae</taxon>
        <taxon>Kosakonia</taxon>
    </lineage>
</organism>
<comment type="similarity">
    <text evidence="3">Belongs to the FliH family.</text>
</comment>
<keyword evidence="11" id="KW-0966">Cell projection</keyword>
<gene>
    <name evidence="11" type="ORF">BWI95_04695</name>
</gene>
<proteinExistence type="inferred from homology"/>
<evidence type="ECO:0000256" key="7">
    <source>
        <dbReference type="ARBA" id="ARBA00022795"/>
    </source>
</evidence>
<dbReference type="PANTHER" id="PTHR34982">
    <property type="entry name" value="YOP PROTEINS TRANSLOCATION PROTEIN L"/>
    <property type="match status" value="1"/>
</dbReference>